<keyword evidence="5 10" id="KW-0132">Cell division</keyword>
<feature type="transmembrane region" description="Helical" evidence="11">
    <location>
        <begin position="21"/>
        <end position="42"/>
    </location>
</feature>
<keyword evidence="6 11" id="KW-0812">Transmembrane</keyword>
<name>A0A1F8B9T5_9BACT</name>
<evidence type="ECO:0000313" key="15">
    <source>
        <dbReference type="Proteomes" id="UP000176404"/>
    </source>
</evidence>
<evidence type="ECO:0000256" key="2">
    <source>
        <dbReference type="ARBA" id="ARBA00007379"/>
    </source>
</evidence>
<comment type="subcellular location">
    <subcellularLocation>
        <location evidence="1">Cell membrane</location>
        <topology evidence="1">Multi-pass membrane protein</topology>
    </subcellularLocation>
</comment>
<evidence type="ECO:0000256" key="3">
    <source>
        <dbReference type="ARBA" id="ARBA00021907"/>
    </source>
</evidence>
<keyword evidence="8 10" id="KW-0472">Membrane</keyword>
<evidence type="ECO:0000259" key="13">
    <source>
        <dbReference type="Pfam" id="PF18075"/>
    </source>
</evidence>
<evidence type="ECO:0000256" key="11">
    <source>
        <dbReference type="SAM" id="Phobius"/>
    </source>
</evidence>
<feature type="domain" description="ABC3 transporter permease C-terminal" evidence="12">
    <location>
        <begin position="179"/>
        <end position="290"/>
    </location>
</feature>
<evidence type="ECO:0000313" key="14">
    <source>
        <dbReference type="EMBL" id="OGM60700.1"/>
    </source>
</evidence>
<dbReference type="GO" id="GO:0005886">
    <property type="term" value="C:plasma membrane"/>
    <property type="evidence" value="ECO:0007669"/>
    <property type="project" value="UniProtKB-SubCell"/>
</dbReference>
<dbReference type="Proteomes" id="UP000176404">
    <property type="component" value="Unassembled WGS sequence"/>
</dbReference>
<dbReference type="AlphaFoldDB" id="A0A1F8B9T5"/>
<evidence type="ECO:0000256" key="4">
    <source>
        <dbReference type="ARBA" id="ARBA00022475"/>
    </source>
</evidence>
<sequence length="305" mass="34006">MVSIHFKTAFDHIRRSPFQALAAFFVLSITFFVITLLCLLTYSSSQVLKYFETRPQIIAFLKDEASEEDVVNFQKKLENDLRVKKVRFVSKENALEIYKRATADNPLLSELVSPSIFPASVEISLNDLAHAQEVIDEIKNEAFVDQVGFTASLGSEDALSSVVQRLKNISFYIRLGGGVFASILAGTSLLILMVIISLRMTLRRDEIEILSLIGATPSFIRSPIIIEALLYAFAGVFLGWLVAFILVLYSTPLLISYFGEIPVLPRDIFKLSAIFGVVLLIELASGFILATLGSFLAVTRVRRKR</sequence>
<reference evidence="14 15" key="1">
    <citation type="journal article" date="2016" name="Nat. Commun.">
        <title>Thousands of microbial genomes shed light on interconnected biogeochemical processes in an aquifer system.</title>
        <authorList>
            <person name="Anantharaman K."/>
            <person name="Brown C.T."/>
            <person name="Hug L.A."/>
            <person name="Sharon I."/>
            <person name="Castelle C.J."/>
            <person name="Probst A.J."/>
            <person name="Thomas B.C."/>
            <person name="Singh A."/>
            <person name="Wilkins M.J."/>
            <person name="Karaoz U."/>
            <person name="Brodie E.L."/>
            <person name="Williams K.H."/>
            <person name="Hubbard S.S."/>
            <person name="Banfield J.F."/>
        </authorList>
    </citation>
    <scope>NUCLEOTIDE SEQUENCE [LARGE SCALE GENOMIC DNA]</scope>
</reference>
<feature type="domain" description="FtsX extracellular" evidence="13">
    <location>
        <begin position="56"/>
        <end position="147"/>
    </location>
</feature>
<dbReference type="InterPro" id="IPR003838">
    <property type="entry name" value="ABC3_permease_C"/>
</dbReference>
<dbReference type="PIRSF" id="PIRSF003097">
    <property type="entry name" value="FtsX"/>
    <property type="match status" value="1"/>
</dbReference>
<dbReference type="PANTHER" id="PTHR47755">
    <property type="entry name" value="CELL DIVISION PROTEIN FTSX"/>
    <property type="match status" value="1"/>
</dbReference>
<evidence type="ECO:0000256" key="10">
    <source>
        <dbReference type="PIRNR" id="PIRNR003097"/>
    </source>
</evidence>
<feature type="transmembrane region" description="Helical" evidence="11">
    <location>
        <begin position="228"/>
        <end position="251"/>
    </location>
</feature>
<keyword evidence="4 10" id="KW-1003">Cell membrane</keyword>
<dbReference type="InterPro" id="IPR004513">
    <property type="entry name" value="FtsX"/>
</dbReference>
<evidence type="ECO:0000256" key="1">
    <source>
        <dbReference type="ARBA" id="ARBA00004651"/>
    </source>
</evidence>
<dbReference type="EMBL" id="MGHD01000003">
    <property type="protein sequence ID" value="OGM60700.1"/>
    <property type="molecule type" value="Genomic_DNA"/>
</dbReference>
<evidence type="ECO:0000259" key="12">
    <source>
        <dbReference type="Pfam" id="PF02687"/>
    </source>
</evidence>
<dbReference type="InterPro" id="IPR040690">
    <property type="entry name" value="FtsX_ECD"/>
</dbReference>
<organism evidence="14 15">
    <name type="scientific">Candidatus Woesebacteria bacterium RIFCSPLOWO2_01_FULL_39_10b</name>
    <dbReference type="NCBI Taxonomy" id="1802517"/>
    <lineage>
        <taxon>Bacteria</taxon>
        <taxon>Candidatus Woeseibacteriota</taxon>
    </lineage>
</organism>
<dbReference type="PANTHER" id="PTHR47755:SF1">
    <property type="entry name" value="CELL DIVISION PROTEIN FTSX"/>
    <property type="match status" value="1"/>
</dbReference>
<evidence type="ECO:0000256" key="9">
    <source>
        <dbReference type="ARBA" id="ARBA00023306"/>
    </source>
</evidence>
<evidence type="ECO:0000256" key="6">
    <source>
        <dbReference type="ARBA" id="ARBA00022692"/>
    </source>
</evidence>
<dbReference type="Gene3D" id="3.30.70.3040">
    <property type="match status" value="1"/>
</dbReference>
<dbReference type="GO" id="GO:0051301">
    <property type="term" value="P:cell division"/>
    <property type="evidence" value="ECO:0007669"/>
    <property type="project" value="UniProtKB-KW"/>
</dbReference>
<evidence type="ECO:0000256" key="5">
    <source>
        <dbReference type="ARBA" id="ARBA00022618"/>
    </source>
</evidence>
<gene>
    <name evidence="14" type="ORF">A2892_01495</name>
</gene>
<protein>
    <recommendedName>
        <fullName evidence="3 10">Cell division protein FtsX</fullName>
    </recommendedName>
</protein>
<dbReference type="STRING" id="1802517.A2892_01495"/>
<feature type="transmembrane region" description="Helical" evidence="11">
    <location>
        <begin position="171"/>
        <end position="196"/>
    </location>
</feature>
<keyword evidence="7 11" id="KW-1133">Transmembrane helix</keyword>
<comment type="similarity">
    <text evidence="2 10">Belongs to the ABC-4 integral membrane protein family. FtsX subfamily.</text>
</comment>
<keyword evidence="9 10" id="KW-0131">Cell cycle</keyword>
<dbReference type="Pfam" id="PF02687">
    <property type="entry name" value="FtsX"/>
    <property type="match status" value="1"/>
</dbReference>
<accession>A0A1F8B9T5</accession>
<evidence type="ECO:0000256" key="7">
    <source>
        <dbReference type="ARBA" id="ARBA00022989"/>
    </source>
</evidence>
<comment type="caution">
    <text evidence="14">The sequence shown here is derived from an EMBL/GenBank/DDBJ whole genome shotgun (WGS) entry which is preliminary data.</text>
</comment>
<feature type="transmembrane region" description="Helical" evidence="11">
    <location>
        <begin position="271"/>
        <end position="298"/>
    </location>
</feature>
<evidence type="ECO:0000256" key="8">
    <source>
        <dbReference type="ARBA" id="ARBA00023136"/>
    </source>
</evidence>
<proteinExistence type="inferred from homology"/>
<dbReference type="Pfam" id="PF18075">
    <property type="entry name" value="FtsX_ECD"/>
    <property type="match status" value="1"/>
</dbReference>